<reference evidence="1" key="1">
    <citation type="submission" date="2018-02" db="EMBL/GenBank/DDBJ databases">
        <authorList>
            <person name="Cohen D.B."/>
            <person name="Kent A.D."/>
        </authorList>
    </citation>
    <scope>NUCLEOTIDE SEQUENCE</scope>
</reference>
<organism evidence="1">
    <name type="scientific">Fagus sylvatica</name>
    <name type="common">Beechnut</name>
    <dbReference type="NCBI Taxonomy" id="28930"/>
    <lineage>
        <taxon>Eukaryota</taxon>
        <taxon>Viridiplantae</taxon>
        <taxon>Streptophyta</taxon>
        <taxon>Embryophyta</taxon>
        <taxon>Tracheophyta</taxon>
        <taxon>Spermatophyta</taxon>
        <taxon>Magnoliopsida</taxon>
        <taxon>eudicotyledons</taxon>
        <taxon>Gunneridae</taxon>
        <taxon>Pentapetalae</taxon>
        <taxon>rosids</taxon>
        <taxon>fabids</taxon>
        <taxon>Fagales</taxon>
        <taxon>Fagaceae</taxon>
        <taxon>Fagus</taxon>
    </lineage>
</organism>
<evidence type="ECO:0000313" key="1">
    <source>
        <dbReference type="EMBL" id="SPD18516.1"/>
    </source>
</evidence>
<accession>A0A2N9HX84</accession>
<dbReference type="AlphaFoldDB" id="A0A2N9HX84"/>
<protein>
    <submittedName>
        <fullName evidence="1">Uncharacterized protein</fullName>
    </submittedName>
</protein>
<gene>
    <name evidence="1" type="ORF">FSB_LOCUS46398</name>
</gene>
<proteinExistence type="predicted"/>
<dbReference type="EMBL" id="OIVN01004646">
    <property type="protein sequence ID" value="SPD18516.1"/>
    <property type="molecule type" value="Genomic_DNA"/>
</dbReference>
<name>A0A2N9HX84_FAGSY</name>
<sequence>MWKFLSMVRNIWGGRLSEMVFVKDGLSAKSSVTTSLLSGGRGGAFLSFPSLLSIERITSPSDLSLRVLAPTGHLRRVADLERELDEACAELVALCLARVSERESAARWSPCGAHCIITMRQWRTSALIWRLREGMFRSLGDE</sequence>